<dbReference type="InterPro" id="IPR036638">
    <property type="entry name" value="HLH_DNA-bd_sf"/>
</dbReference>
<dbReference type="SUPFAM" id="SSF47459">
    <property type="entry name" value="HLH, helix-loop-helix DNA-binding domain"/>
    <property type="match status" value="1"/>
</dbReference>
<evidence type="ECO:0000256" key="2">
    <source>
        <dbReference type="ARBA" id="ARBA00023015"/>
    </source>
</evidence>
<dbReference type="GO" id="GO:0006355">
    <property type="term" value="P:regulation of DNA-templated transcription"/>
    <property type="evidence" value="ECO:0007669"/>
    <property type="project" value="InterPro"/>
</dbReference>
<accession>A0A816KR40</accession>
<dbReference type="EMBL" id="HG994369">
    <property type="protein sequence ID" value="CAF1924369.1"/>
    <property type="molecule type" value="Genomic_DNA"/>
</dbReference>
<comment type="subcellular location">
    <subcellularLocation>
        <location evidence="1">Nucleus</location>
    </subcellularLocation>
</comment>
<gene>
    <name evidence="6" type="ORF">DARMORV10_C05P07220.1</name>
</gene>
<evidence type="ECO:0000256" key="5">
    <source>
        <dbReference type="SAM" id="MobiDB-lite"/>
    </source>
</evidence>
<reference evidence="6" key="1">
    <citation type="submission" date="2021-01" db="EMBL/GenBank/DDBJ databases">
        <authorList>
            <consortium name="Genoscope - CEA"/>
            <person name="William W."/>
        </authorList>
    </citation>
    <scope>NUCLEOTIDE SEQUENCE</scope>
</reference>
<keyword evidence="3" id="KW-0804">Transcription</keyword>
<sequence>MVDSLFPSIETTVDDASPESRQKRRRLSETAKEADSLEINQESSKRWRTNRVQQIFASKLVEALRRVHQRSNDGATRVRASLEKHKKVKITGTRKPRKDTATERKHIKLPAAERKLKILGQLVLGCRKVTVPNLLDEATDYIAALEMQVRAMESLAELLAAAAPQSTLTRPESIQIEAFNQGREKDEEYFDADGNFVEYVRDKEVKDACPESIDINPMYMGRCAANDTKKQEDSGTVKPLDELSQGDIRLIKMCISKLFEPVEKVLLAFRRLKGNAFRRLKGNWNGIR</sequence>
<dbReference type="AlphaFoldDB" id="A0A816KR40"/>
<evidence type="ECO:0000256" key="1">
    <source>
        <dbReference type="ARBA" id="ARBA00004123"/>
    </source>
</evidence>
<dbReference type="CDD" id="cd11444">
    <property type="entry name" value="bHLH_AtIBH1_like"/>
    <property type="match status" value="1"/>
</dbReference>
<dbReference type="PANTHER" id="PTHR13138:SF3">
    <property type="entry name" value="CD2 ANTIGEN CYTOPLASMIC TAIL-BINDING PROTEIN 2"/>
    <property type="match status" value="1"/>
</dbReference>
<protein>
    <submittedName>
        <fullName evidence="6">(rape) hypothetical protein</fullName>
    </submittedName>
</protein>
<dbReference type="InterPro" id="IPR039905">
    <property type="entry name" value="CD2BP2/Lin1"/>
</dbReference>
<dbReference type="InterPro" id="IPR044549">
    <property type="entry name" value="bHLH_AtIBH1-like"/>
</dbReference>
<keyword evidence="4" id="KW-0539">Nucleus</keyword>
<dbReference type="PANTHER" id="PTHR13138">
    <property type="entry name" value="PROTEIN LIN1"/>
    <property type="match status" value="1"/>
</dbReference>
<keyword evidence="2" id="KW-0805">Transcription regulation</keyword>
<evidence type="ECO:0000313" key="6">
    <source>
        <dbReference type="EMBL" id="CAF1924369.1"/>
    </source>
</evidence>
<dbReference type="GO" id="GO:0005682">
    <property type="term" value="C:U5 snRNP"/>
    <property type="evidence" value="ECO:0007669"/>
    <property type="project" value="InterPro"/>
</dbReference>
<name>A0A816KR40_BRANA</name>
<feature type="region of interest" description="Disordered" evidence="5">
    <location>
        <begin position="1"/>
        <end position="43"/>
    </location>
</feature>
<proteinExistence type="predicted"/>
<evidence type="ECO:0000256" key="3">
    <source>
        <dbReference type="ARBA" id="ARBA00023163"/>
    </source>
</evidence>
<organism evidence="6">
    <name type="scientific">Brassica napus</name>
    <name type="common">Rape</name>
    <dbReference type="NCBI Taxonomy" id="3708"/>
    <lineage>
        <taxon>Eukaryota</taxon>
        <taxon>Viridiplantae</taxon>
        <taxon>Streptophyta</taxon>
        <taxon>Embryophyta</taxon>
        <taxon>Tracheophyta</taxon>
        <taxon>Spermatophyta</taxon>
        <taxon>Magnoliopsida</taxon>
        <taxon>eudicotyledons</taxon>
        <taxon>Gunneridae</taxon>
        <taxon>Pentapetalae</taxon>
        <taxon>rosids</taxon>
        <taxon>malvids</taxon>
        <taxon>Brassicales</taxon>
        <taxon>Brassicaceae</taxon>
        <taxon>Brassiceae</taxon>
        <taxon>Brassica</taxon>
    </lineage>
</organism>
<evidence type="ECO:0000256" key="4">
    <source>
        <dbReference type="ARBA" id="ARBA00023242"/>
    </source>
</evidence>
<dbReference type="GO" id="GO:0046983">
    <property type="term" value="F:protein dimerization activity"/>
    <property type="evidence" value="ECO:0007669"/>
    <property type="project" value="InterPro"/>
</dbReference>
<dbReference type="Proteomes" id="UP001295469">
    <property type="component" value="Chromosome C05"/>
</dbReference>